<feature type="region of interest" description="Disordered" evidence="9">
    <location>
        <begin position="61"/>
        <end position="123"/>
    </location>
</feature>
<evidence type="ECO:0000256" key="3">
    <source>
        <dbReference type="ARBA" id="ARBA00022679"/>
    </source>
</evidence>
<evidence type="ECO:0000313" key="11">
    <source>
        <dbReference type="EMBL" id="KAK4216224.1"/>
    </source>
</evidence>
<protein>
    <recommendedName>
        <fullName evidence="2">RING-type E3 ubiquitin transferase</fullName>
        <ecNumber evidence="2">2.3.2.27</ecNumber>
    </recommendedName>
</protein>
<dbReference type="Gene3D" id="3.30.40.10">
    <property type="entry name" value="Zinc/RING finger domain, C3HC4 (zinc finger)"/>
    <property type="match status" value="1"/>
</dbReference>
<evidence type="ECO:0000256" key="6">
    <source>
        <dbReference type="ARBA" id="ARBA00022786"/>
    </source>
</evidence>
<feature type="non-terminal residue" evidence="11">
    <location>
        <position position="382"/>
    </location>
</feature>
<keyword evidence="7" id="KW-0862">Zinc</keyword>
<evidence type="ECO:0000256" key="2">
    <source>
        <dbReference type="ARBA" id="ARBA00012483"/>
    </source>
</evidence>
<keyword evidence="5 8" id="KW-0863">Zinc-finger</keyword>
<dbReference type="PANTHER" id="PTHR15710:SF228">
    <property type="entry name" value="FINGER DOMAIN PROTEIN, PUTATIVE-RELATED"/>
    <property type="match status" value="1"/>
</dbReference>
<evidence type="ECO:0000256" key="8">
    <source>
        <dbReference type="PROSITE-ProRule" id="PRU00175"/>
    </source>
</evidence>
<dbReference type="InterPro" id="IPR001841">
    <property type="entry name" value="Znf_RING"/>
</dbReference>
<dbReference type="SMART" id="SM00184">
    <property type="entry name" value="RING"/>
    <property type="match status" value="1"/>
</dbReference>
<dbReference type="CDD" id="cd16454">
    <property type="entry name" value="RING-H2_PA-TM-RING"/>
    <property type="match status" value="1"/>
</dbReference>
<dbReference type="GO" id="GO:0005737">
    <property type="term" value="C:cytoplasm"/>
    <property type="evidence" value="ECO:0007669"/>
    <property type="project" value="TreeGrafter"/>
</dbReference>
<dbReference type="GO" id="GO:0061630">
    <property type="term" value="F:ubiquitin protein ligase activity"/>
    <property type="evidence" value="ECO:0007669"/>
    <property type="project" value="UniProtKB-EC"/>
</dbReference>
<feature type="compositionally biased region" description="Low complexity" evidence="9">
    <location>
        <begin position="71"/>
        <end position="86"/>
    </location>
</feature>
<evidence type="ECO:0000313" key="12">
    <source>
        <dbReference type="Proteomes" id="UP001301769"/>
    </source>
</evidence>
<proteinExistence type="predicted"/>
<accession>A0AAN6YBY5</accession>
<dbReference type="AlphaFoldDB" id="A0AAN6YBY5"/>
<comment type="caution">
    <text evidence="11">The sequence shown here is derived from an EMBL/GenBank/DDBJ whole genome shotgun (WGS) entry which is preliminary data.</text>
</comment>
<keyword evidence="3" id="KW-0808">Transferase</keyword>
<dbReference type="PROSITE" id="PS50089">
    <property type="entry name" value="ZF_RING_2"/>
    <property type="match status" value="1"/>
</dbReference>
<keyword evidence="12" id="KW-1185">Reference proteome</keyword>
<evidence type="ECO:0000256" key="4">
    <source>
        <dbReference type="ARBA" id="ARBA00022723"/>
    </source>
</evidence>
<comment type="catalytic activity">
    <reaction evidence="1">
        <text>S-ubiquitinyl-[E2 ubiquitin-conjugating enzyme]-L-cysteine + [acceptor protein]-L-lysine = [E2 ubiquitin-conjugating enzyme]-L-cysteine + N(6)-ubiquitinyl-[acceptor protein]-L-lysine.</text>
        <dbReference type="EC" id="2.3.2.27"/>
    </reaction>
</comment>
<reference evidence="11" key="2">
    <citation type="submission" date="2023-05" db="EMBL/GenBank/DDBJ databases">
        <authorList>
            <consortium name="Lawrence Berkeley National Laboratory"/>
            <person name="Steindorff A."/>
            <person name="Hensen N."/>
            <person name="Bonometti L."/>
            <person name="Westerberg I."/>
            <person name="Brannstrom I.O."/>
            <person name="Guillou S."/>
            <person name="Cros-Aarteil S."/>
            <person name="Calhoun S."/>
            <person name="Haridas S."/>
            <person name="Kuo A."/>
            <person name="Mondo S."/>
            <person name="Pangilinan J."/>
            <person name="Riley R."/>
            <person name="Labutti K."/>
            <person name="Andreopoulos B."/>
            <person name="Lipzen A."/>
            <person name="Chen C."/>
            <person name="Yanf M."/>
            <person name="Daum C."/>
            <person name="Ng V."/>
            <person name="Clum A."/>
            <person name="Ohm R."/>
            <person name="Martin F."/>
            <person name="Silar P."/>
            <person name="Natvig D."/>
            <person name="Lalanne C."/>
            <person name="Gautier V."/>
            <person name="Ament-Velasquez S.L."/>
            <person name="Kruys A."/>
            <person name="Hutchinson M.I."/>
            <person name="Powell A.J."/>
            <person name="Barry K."/>
            <person name="Miller A.N."/>
            <person name="Grigoriev I.V."/>
            <person name="Debuchy R."/>
            <person name="Gladieux P."/>
            <person name="Thoren M.H."/>
            <person name="Johannesson H."/>
        </authorList>
    </citation>
    <scope>NUCLEOTIDE SEQUENCE</scope>
    <source>
        <strain evidence="11">PSN293</strain>
    </source>
</reference>
<name>A0AAN6YBY5_9PEZI</name>
<evidence type="ECO:0000259" key="10">
    <source>
        <dbReference type="PROSITE" id="PS50089"/>
    </source>
</evidence>
<feature type="compositionally biased region" description="Low complexity" evidence="9">
    <location>
        <begin position="191"/>
        <end position="236"/>
    </location>
</feature>
<dbReference type="Pfam" id="PF13639">
    <property type="entry name" value="zf-RING_2"/>
    <property type="match status" value="1"/>
</dbReference>
<dbReference type="FunFam" id="3.30.40.10:FF:000127">
    <property type="entry name" value="E3 ubiquitin-protein ligase RNF181"/>
    <property type="match status" value="1"/>
</dbReference>
<reference evidence="11" key="1">
    <citation type="journal article" date="2023" name="Mol. Phylogenet. Evol.">
        <title>Genome-scale phylogeny and comparative genomics of the fungal order Sordariales.</title>
        <authorList>
            <person name="Hensen N."/>
            <person name="Bonometti L."/>
            <person name="Westerberg I."/>
            <person name="Brannstrom I.O."/>
            <person name="Guillou S."/>
            <person name="Cros-Aarteil S."/>
            <person name="Calhoun S."/>
            <person name="Haridas S."/>
            <person name="Kuo A."/>
            <person name="Mondo S."/>
            <person name="Pangilinan J."/>
            <person name="Riley R."/>
            <person name="LaButti K."/>
            <person name="Andreopoulos B."/>
            <person name="Lipzen A."/>
            <person name="Chen C."/>
            <person name="Yan M."/>
            <person name="Daum C."/>
            <person name="Ng V."/>
            <person name="Clum A."/>
            <person name="Steindorff A."/>
            <person name="Ohm R.A."/>
            <person name="Martin F."/>
            <person name="Silar P."/>
            <person name="Natvig D.O."/>
            <person name="Lalanne C."/>
            <person name="Gautier V."/>
            <person name="Ament-Velasquez S.L."/>
            <person name="Kruys A."/>
            <person name="Hutchinson M.I."/>
            <person name="Powell A.J."/>
            <person name="Barry K."/>
            <person name="Miller A.N."/>
            <person name="Grigoriev I.V."/>
            <person name="Debuchy R."/>
            <person name="Gladieux P."/>
            <person name="Hiltunen Thoren M."/>
            <person name="Johannesson H."/>
        </authorList>
    </citation>
    <scope>NUCLEOTIDE SEQUENCE</scope>
    <source>
        <strain evidence="11">PSN293</strain>
    </source>
</reference>
<dbReference type="Proteomes" id="UP001301769">
    <property type="component" value="Unassembled WGS sequence"/>
</dbReference>
<organism evidence="11 12">
    <name type="scientific">Rhypophila decipiens</name>
    <dbReference type="NCBI Taxonomy" id="261697"/>
    <lineage>
        <taxon>Eukaryota</taxon>
        <taxon>Fungi</taxon>
        <taxon>Dikarya</taxon>
        <taxon>Ascomycota</taxon>
        <taxon>Pezizomycotina</taxon>
        <taxon>Sordariomycetes</taxon>
        <taxon>Sordariomycetidae</taxon>
        <taxon>Sordariales</taxon>
        <taxon>Naviculisporaceae</taxon>
        <taxon>Rhypophila</taxon>
    </lineage>
</organism>
<dbReference type="InterPro" id="IPR013083">
    <property type="entry name" value="Znf_RING/FYVE/PHD"/>
</dbReference>
<feature type="domain" description="RING-type" evidence="10">
    <location>
        <begin position="328"/>
        <end position="369"/>
    </location>
</feature>
<dbReference type="EMBL" id="MU858071">
    <property type="protein sequence ID" value="KAK4216224.1"/>
    <property type="molecule type" value="Genomic_DNA"/>
</dbReference>
<evidence type="ECO:0000256" key="1">
    <source>
        <dbReference type="ARBA" id="ARBA00000900"/>
    </source>
</evidence>
<evidence type="ECO:0000256" key="9">
    <source>
        <dbReference type="SAM" id="MobiDB-lite"/>
    </source>
</evidence>
<dbReference type="SUPFAM" id="SSF57850">
    <property type="entry name" value="RING/U-box"/>
    <property type="match status" value="1"/>
</dbReference>
<sequence>MSDTTQTAGDSMYCHGCHHQWQRQSEDIECPACRSASTEIVSESFPLAVHGASLTTVQITSDDDPRRFHGRQSQQTGSTSTAQGTTPVFYGPERPPSTTPPQSNSRPASRNASRQGNTNAHRPAAAPQQFIFAPMTFHFTIISDRASPQPQPQPEQGSATEQQQAHGPPPMGWFGIPFFTPSFQAPPPAPASTTTNSPPTGSAEGPAPSSQDQAQSQAQTPAENGEQQQQQEGQTPPQRPAGPRMAPGVPGGFMTLLLASLFDQSGMMFGNPDAVYSQEAFDRIITQLREANANGGGAPPASQSALDKLQTKEVDDEMLSASEDKPKCVICVDEMVKGEKASVLPCSHLFHGECVTMWLKQHNTCPVCRRSIEEEVQPKTAK</sequence>
<gene>
    <name evidence="11" type="ORF">QBC37DRAFT_260474</name>
</gene>
<dbReference type="GO" id="GO:0008270">
    <property type="term" value="F:zinc ion binding"/>
    <property type="evidence" value="ECO:0007669"/>
    <property type="project" value="UniProtKB-KW"/>
</dbReference>
<evidence type="ECO:0000256" key="7">
    <source>
        <dbReference type="ARBA" id="ARBA00022833"/>
    </source>
</evidence>
<dbReference type="GO" id="GO:0016567">
    <property type="term" value="P:protein ubiquitination"/>
    <property type="evidence" value="ECO:0007669"/>
    <property type="project" value="TreeGrafter"/>
</dbReference>
<feature type="compositionally biased region" description="Low complexity" evidence="9">
    <location>
        <begin position="103"/>
        <end position="114"/>
    </location>
</feature>
<evidence type="ECO:0000256" key="5">
    <source>
        <dbReference type="ARBA" id="ARBA00022771"/>
    </source>
</evidence>
<dbReference type="EC" id="2.3.2.27" evidence="2"/>
<keyword evidence="4" id="KW-0479">Metal-binding</keyword>
<keyword evidence="6" id="KW-0833">Ubl conjugation pathway</keyword>
<dbReference type="PANTHER" id="PTHR15710">
    <property type="entry name" value="E3 UBIQUITIN-PROTEIN LIGASE PRAJA"/>
    <property type="match status" value="1"/>
</dbReference>
<feature type="region of interest" description="Disordered" evidence="9">
    <location>
        <begin position="145"/>
        <end position="249"/>
    </location>
</feature>